<protein>
    <submittedName>
        <fullName evidence="2">Uncharacterized protein</fullName>
    </submittedName>
</protein>
<accession>A0AAE0T0Z8</accession>
<reference evidence="2" key="2">
    <citation type="journal article" date="2021" name="Genome Biol. Evol.">
        <title>Developing a high-quality reference genome for a parasitic bivalve with doubly uniparental inheritance (Bivalvia: Unionida).</title>
        <authorList>
            <person name="Smith C.H."/>
        </authorList>
    </citation>
    <scope>NUCLEOTIDE SEQUENCE</scope>
    <source>
        <strain evidence="2">CHS0354</strain>
        <tissue evidence="2">Mantle</tissue>
    </source>
</reference>
<dbReference type="AlphaFoldDB" id="A0AAE0T0Z8"/>
<feature type="transmembrane region" description="Helical" evidence="1">
    <location>
        <begin position="54"/>
        <end position="74"/>
    </location>
</feature>
<keyword evidence="1" id="KW-1133">Transmembrane helix</keyword>
<evidence type="ECO:0000256" key="1">
    <source>
        <dbReference type="SAM" id="Phobius"/>
    </source>
</evidence>
<feature type="non-terminal residue" evidence="2">
    <location>
        <position position="1"/>
    </location>
</feature>
<comment type="caution">
    <text evidence="2">The sequence shown here is derived from an EMBL/GenBank/DDBJ whole genome shotgun (WGS) entry which is preliminary data.</text>
</comment>
<gene>
    <name evidence="2" type="ORF">CHS0354_027866</name>
</gene>
<organism evidence="2 3">
    <name type="scientific">Potamilus streckersoni</name>
    <dbReference type="NCBI Taxonomy" id="2493646"/>
    <lineage>
        <taxon>Eukaryota</taxon>
        <taxon>Metazoa</taxon>
        <taxon>Spiralia</taxon>
        <taxon>Lophotrochozoa</taxon>
        <taxon>Mollusca</taxon>
        <taxon>Bivalvia</taxon>
        <taxon>Autobranchia</taxon>
        <taxon>Heteroconchia</taxon>
        <taxon>Palaeoheterodonta</taxon>
        <taxon>Unionida</taxon>
        <taxon>Unionoidea</taxon>
        <taxon>Unionidae</taxon>
        <taxon>Ambleminae</taxon>
        <taxon>Lampsilini</taxon>
        <taxon>Potamilus</taxon>
    </lineage>
</organism>
<feature type="non-terminal residue" evidence="2">
    <location>
        <position position="75"/>
    </location>
</feature>
<reference evidence="2" key="1">
    <citation type="journal article" date="2021" name="Genome Biol. Evol.">
        <title>A High-Quality Reference Genome for a Parasitic Bivalve with Doubly Uniparental Inheritance (Bivalvia: Unionida).</title>
        <authorList>
            <person name="Smith C.H."/>
        </authorList>
    </citation>
    <scope>NUCLEOTIDE SEQUENCE</scope>
    <source>
        <strain evidence="2">CHS0354</strain>
    </source>
</reference>
<proteinExistence type="predicted"/>
<evidence type="ECO:0000313" key="3">
    <source>
        <dbReference type="Proteomes" id="UP001195483"/>
    </source>
</evidence>
<keyword evidence="1" id="KW-0472">Membrane</keyword>
<dbReference type="Proteomes" id="UP001195483">
    <property type="component" value="Unassembled WGS sequence"/>
</dbReference>
<name>A0AAE0T0Z8_9BIVA</name>
<reference evidence="2" key="3">
    <citation type="submission" date="2023-05" db="EMBL/GenBank/DDBJ databases">
        <authorList>
            <person name="Smith C.H."/>
        </authorList>
    </citation>
    <scope>NUCLEOTIDE SEQUENCE</scope>
    <source>
        <strain evidence="2">CHS0354</strain>
        <tissue evidence="2">Mantle</tissue>
    </source>
</reference>
<keyword evidence="3" id="KW-1185">Reference proteome</keyword>
<dbReference type="EMBL" id="JAEAOA010001685">
    <property type="protein sequence ID" value="KAK3601616.1"/>
    <property type="molecule type" value="Genomic_DNA"/>
</dbReference>
<evidence type="ECO:0000313" key="2">
    <source>
        <dbReference type="EMBL" id="KAK3601616.1"/>
    </source>
</evidence>
<keyword evidence="1" id="KW-0812">Transmembrane</keyword>
<sequence>DKGTLAEENILFHYRPLNITSKNFPSRSYRYDWKELQDSNGQTQREAKLRRNTLFPVLLTGTEIYSIWHILGMIR</sequence>